<dbReference type="eggNOG" id="COG1238">
    <property type="taxonomic scope" value="Bacteria"/>
</dbReference>
<feature type="transmembrane region" description="Helical" evidence="1">
    <location>
        <begin position="21"/>
        <end position="40"/>
    </location>
</feature>
<dbReference type="STRING" id="1353537.TP2_04265"/>
<evidence type="ECO:0000256" key="1">
    <source>
        <dbReference type="SAM" id="Phobius"/>
    </source>
</evidence>
<reference evidence="3 4" key="1">
    <citation type="submission" date="2013-07" db="EMBL/GenBank/DDBJ databases">
        <title>Thioclava pacifica DSM 10166 Genome Sequencing.</title>
        <authorList>
            <person name="Lai Q."/>
            <person name="Shao Z."/>
        </authorList>
    </citation>
    <scope>NUCLEOTIDE SEQUENCE [LARGE SCALE GENOMIC DNA]</scope>
    <source>
        <strain evidence="3 4">DSM 10166</strain>
    </source>
</reference>
<feature type="transmembrane region" description="Helical" evidence="1">
    <location>
        <begin position="112"/>
        <end position="133"/>
    </location>
</feature>
<evidence type="ECO:0000313" key="3">
    <source>
        <dbReference type="EMBL" id="KEO54141.1"/>
    </source>
</evidence>
<comment type="caution">
    <text evidence="3">The sequence shown here is derived from an EMBL/GenBank/DDBJ whole genome shotgun (WGS) entry which is preliminary data.</text>
</comment>
<feature type="transmembrane region" description="Helical" evidence="1">
    <location>
        <begin position="139"/>
        <end position="160"/>
    </location>
</feature>
<dbReference type="AlphaFoldDB" id="A0A074J9A2"/>
<keyword evidence="1" id="KW-1133">Transmembrane helix</keyword>
<dbReference type="PANTHER" id="PTHR42709">
    <property type="entry name" value="ALKALINE PHOSPHATASE LIKE PROTEIN"/>
    <property type="match status" value="1"/>
</dbReference>
<dbReference type="InterPro" id="IPR032816">
    <property type="entry name" value="VTT_dom"/>
</dbReference>
<gene>
    <name evidence="3" type="ORF">TP2_04265</name>
</gene>
<dbReference type="EMBL" id="AUND01000012">
    <property type="protein sequence ID" value="KEO54141.1"/>
    <property type="molecule type" value="Genomic_DNA"/>
</dbReference>
<dbReference type="InterPro" id="IPR051311">
    <property type="entry name" value="DedA_domain"/>
</dbReference>
<dbReference type="Proteomes" id="UP000027432">
    <property type="component" value="Unassembled WGS sequence"/>
</dbReference>
<organism evidence="3 4">
    <name type="scientific">Thioclava pacifica DSM 10166</name>
    <dbReference type="NCBI Taxonomy" id="1353537"/>
    <lineage>
        <taxon>Bacteria</taxon>
        <taxon>Pseudomonadati</taxon>
        <taxon>Pseudomonadota</taxon>
        <taxon>Alphaproteobacteria</taxon>
        <taxon>Rhodobacterales</taxon>
        <taxon>Paracoccaceae</taxon>
        <taxon>Thioclava</taxon>
    </lineage>
</organism>
<dbReference type="PANTHER" id="PTHR42709:SF4">
    <property type="entry name" value="INNER MEMBRANE PROTEIN YQAA"/>
    <property type="match status" value="1"/>
</dbReference>
<evidence type="ECO:0000259" key="2">
    <source>
        <dbReference type="Pfam" id="PF09335"/>
    </source>
</evidence>
<name>A0A074J9A2_9RHOB</name>
<feature type="transmembrane region" description="Helical" evidence="1">
    <location>
        <begin position="60"/>
        <end position="84"/>
    </location>
</feature>
<evidence type="ECO:0000313" key="4">
    <source>
        <dbReference type="Proteomes" id="UP000027432"/>
    </source>
</evidence>
<keyword evidence="1" id="KW-0472">Membrane</keyword>
<accession>A0A074J9A2</accession>
<dbReference type="Pfam" id="PF09335">
    <property type="entry name" value="VTT_dom"/>
    <property type="match status" value="1"/>
</dbReference>
<keyword evidence="4" id="KW-1185">Reference proteome</keyword>
<proteinExistence type="predicted"/>
<protein>
    <recommendedName>
        <fullName evidence="2">VTT domain-containing protein</fullName>
    </recommendedName>
</protein>
<feature type="domain" description="VTT" evidence="2">
    <location>
        <begin position="47"/>
        <end position="158"/>
    </location>
</feature>
<keyword evidence="1" id="KW-0812">Transmembrane</keyword>
<sequence length="167" mass="18278">MIGRAETPRALCLFRSASLMFENVSLFGLFISALLAATPIPFQSEVVFVALQTAGHTNVWAMILVAAVGNTIGALITYVMGFGVTHWKDRKWFPATEAQLARGHRWFERWGIGLLLLSWAPGGDLICLVAGVLRMSLWLFIPLVFLAKAGRYAVLAWLTAKALGMIG</sequence>